<dbReference type="Pfam" id="PF26448">
    <property type="entry name" value="DUF8127"/>
    <property type="match status" value="1"/>
</dbReference>
<dbReference type="STRING" id="1095778.SAMN04489842_2226"/>
<proteinExistence type="predicted"/>
<evidence type="ECO:0000313" key="4">
    <source>
        <dbReference type="Proteomes" id="UP000198848"/>
    </source>
</evidence>
<keyword evidence="2" id="KW-1133">Transmembrane helix</keyword>
<keyword evidence="2" id="KW-0812">Transmembrane</keyword>
<sequence length="224" mass="23857">MSLPSHRRFILGCFVVLLAALLAFTVVGVAGTPSLSATEFDPDTDHEELASAPSIHNAEIGSPPGSEVRDAFEVAATDGRYEGTIENASSGYSFIRDDRYDFVLFDGSFYEFEADVDGESVVIETDERTARSVADELAVSFENAAEPTQEAIETGDPVEYPGGDGRTPIVVDNDTYYAVTLGPPKHGSGTTLGWVLLPFGVALAAGVGVLAVGGLWLRRRRHAT</sequence>
<accession>A0A1H1G2C3</accession>
<dbReference type="OrthoDB" id="203764at2157"/>
<keyword evidence="2" id="KW-0472">Membrane</keyword>
<feature type="region of interest" description="Disordered" evidence="1">
    <location>
        <begin position="36"/>
        <end position="66"/>
    </location>
</feature>
<dbReference type="Proteomes" id="UP000198848">
    <property type="component" value="Unassembled WGS sequence"/>
</dbReference>
<feature type="transmembrane region" description="Helical" evidence="2">
    <location>
        <begin position="192"/>
        <end position="217"/>
    </location>
</feature>
<gene>
    <name evidence="3" type="ORF">SAMN04489842_2226</name>
</gene>
<organism evidence="3 4">
    <name type="scientific">Natronobacterium texcoconense</name>
    <dbReference type="NCBI Taxonomy" id="1095778"/>
    <lineage>
        <taxon>Archaea</taxon>
        <taxon>Methanobacteriati</taxon>
        <taxon>Methanobacteriota</taxon>
        <taxon>Stenosarchaea group</taxon>
        <taxon>Halobacteria</taxon>
        <taxon>Halobacteriales</taxon>
        <taxon>Natrialbaceae</taxon>
        <taxon>Natronobacterium</taxon>
    </lineage>
</organism>
<name>A0A1H1G2C3_NATTX</name>
<evidence type="ECO:0000256" key="1">
    <source>
        <dbReference type="SAM" id="MobiDB-lite"/>
    </source>
</evidence>
<dbReference type="RefSeq" id="WP_090381573.1">
    <property type="nucleotide sequence ID" value="NZ_FNLC01000002.1"/>
</dbReference>
<reference evidence="4" key="1">
    <citation type="submission" date="2016-10" db="EMBL/GenBank/DDBJ databases">
        <authorList>
            <person name="Varghese N."/>
            <person name="Submissions S."/>
        </authorList>
    </citation>
    <scope>NUCLEOTIDE SEQUENCE [LARGE SCALE GENOMIC DNA]</scope>
    <source>
        <strain evidence="4">DSM 24767</strain>
    </source>
</reference>
<dbReference type="InterPro" id="IPR058440">
    <property type="entry name" value="DUF8127"/>
</dbReference>
<dbReference type="EMBL" id="FNLC01000002">
    <property type="protein sequence ID" value="SDR07341.1"/>
    <property type="molecule type" value="Genomic_DNA"/>
</dbReference>
<keyword evidence="4" id="KW-1185">Reference proteome</keyword>
<protein>
    <submittedName>
        <fullName evidence="3">Uncharacterized protein</fullName>
    </submittedName>
</protein>
<evidence type="ECO:0000256" key="2">
    <source>
        <dbReference type="SAM" id="Phobius"/>
    </source>
</evidence>
<evidence type="ECO:0000313" key="3">
    <source>
        <dbReference type="EMBL" id="SDR07341.1"/>
    </source>
</evidence>
<dbReference type="AlphaFoldDB" id="A0A1H1G2C3"/>